<dbReference type="RefSeq" id="WP_241390138.1">
    <property type="nucleotide sequence ID" value="NZ_MT039170.1"/>
</dbReference>
<evidence type="ECO:0000259" key="1">
    <source>
        <dbReference type="Pfam" id="PF04965"/>
    </source>
</evidence>
<feature type="domain" description="IraD/Gp25-like" evidence="1">
    <location>
        <begin position="31"/>
        <end position="116"/>
    </location>
</feature>
<dbReference type="Pfam" id="PF04965">
    <property type="entry name" value="GPW_gp25"/>
    <property type="match status" value="1"/>
</dbReference>
<accession>A0A2R2Q2G9</accession>
<dbReference type="SUPFAM" id="SSF160719">
    <property type="entry name" value="gpW/gp25-like"/>
    <property type="match status" value="1"/>
</dbReference>
<dbReference type="InterPro" id="IPR007048">
    <property type="entry name" value="IraD/Gp25-like"/>
</dbReference>
<dbReference type="Gene3D" id="3.10.450.40">
    <property type="match status" value="1"/>
</dbReference>
<organism evidence="2">
    <name type="scientific">Serratia proteamaculans</name>
    <dbReference type="NCBI Taxonomy" id="28151"/>
    <lineage>
        <taxon>Bacteria</taxon>
        <taxon>Pseudomonadati</taxon>
        <taxon>Pseudomonadota</taxon>
        <taxon>Gammaproteobacteria</taxon>
        <taxon>Enterobacterales</taxon>
        <taxon>Yersiniaceae</taxon>
        <taxon>Serratia</taxon>
    </lineage>
</organism>
<protein>
    <submittedName>
        <fullName evidence="2">AfpX9</fullName>
    </submittedName>
</protein>
<proteinExistence type="predicted"/>
<dbReference type="EMBL" id="KU559315">
    <property type="protein sequence ID" value="ANV21608.1"/>
    <property type="molecule type" value="Genomic_DNA"/>
</dbReference>
<sequence>MSNDILTATLGQCWAFPPRFSPDTGVSLTAGVEAVMQSLRVLFMTEPGERIMRESYGGGMHDFIFENITDELLANIHNRIEESILRHEPRALLKDVIIQPDKQEASRLRVQITVYLAGSDLVETVDGTLNINEGQTLRLL</sequence>
<evidence type="ECO:0000313" key="2">
    <source>
        <dbReference type="EMBL" id="ANV21608.1"/>
    </source>
</evidence>
<dbReference type="AlphaFoldDB" id="A0A2R2Q2G9"/>
<name>A0A2R2Q2G9_SERPR</name>
<reference evidence="2" key="1">
    <citation type="journal article" date="2018" name="Appl. Environ. Microbiol.">
        <title>Serratia proteamaculans Strain AGR96X Encodes an Antifeeding Prophage (Tailocin) with Activity against Grass Grub (Costelytra giveni) and Manuka Beetle (Pyronota Species) Larvae.</title>
        <authorList>
            <person name="Hurst M.R.H."/>
            <person name="Beattie A."/>
            <person name="Jones S.A."/>
            <person name="Laugraud A."/>
            <person name="van Koten C."/>
            <person name="Harper L."/>
        </authorList>
    </citation>
    <scope>NUCLEOTIDE SEQUENCE</scope>
    <source>
        <strain evidence="2">AGR96X</strain>
    </source>
</reference>